<evidence type="ECO:0000313" key="2">
    <source>
        <dbReference type="Proteomes" id="UP000271098"/>
    </source>
</evidence>
<accession>A0A183EEN4</accession>
<evidence type="ECO:0000313" key="3">
    <source>
        <dbReference type="WBParaSite" id="GPUH_0001945001-mRNA-1"/>
    </source>
</evidence>
<keyword evidence="2" id="KW-1185">Reference proteome</keyword>
<dbReference type="AlphaFoldDB" id="A0A183EEN4"/>
<reference evidence="1 2" key="2">
    <citation type="submission" date="2018-11" db="EMBL/GenBank/DDBJ databases">
        <authorList>
            <consortium name="Pathogen Informatics"/>
        </authorList>
    </citation>
    <scope>NUCLEOTIDE SEQUENCE [LARGE SCALE GENOMIC DNA]</scope>
</reference>
<protein>
    <submittedName>
        <fullName evidence="3">FERM domain-containing protein</fullName>
    </submittedName>
</protein>
<dbReference type="WBParaSite" id="GPUH_0001945001-mRNA-1">
    <property type="protein sequence ID" value="GPUH_0001945001-mRNA-1"/>
    <property type="gene ID" value="GPUH_0001945001"/>
</dbReference>
<sequence length="67" mass="7530">MTTATAAIYEDDDNADPPLSFTADPLRICFQIRCDEHYLDARDGQSTSVFSLKGIIESMREFVLKIS</sequence>
<reference evidence="3" key="1">
    <citation type="submission" date="2016-06" db="UniProtKB">
        <authorList>
            <consortium name="WormBaseParasite"/>
        </authorList>
    </citation>
    <scope>IDENTIFICATION</scope>
</reference>
<dbReference type="EMBL" id="UYRT01088496">
    <property type="protein sequence ID" value="VDN33818.1"/>
    <property type="molecule type" value="Genomic_DNA"/>
</dbReference>
<name>A0A183EEN4_9BILA</name>
<evidence type="ECO:0000313" key="1">
    <source>
        <dbReference type="EMBL" id="VDN33818.1"/>
    </source>
</evidence>
<proteinExistence type="predicted"/>
<dbReference type="Proteomes" id="UP000271098">
    <property type="component" value="Unassembled WGS sequence"/>
</dbReference>
<gene>
    <name evidence="1" type="ORF">GPUH_LOCUS19424</name>
</gene>
<organism evidence="3">
    <name type="scientific">Gongylonema pulchrum</name>
    <dbReference type="NCBI Taxonomy" id="637853"/>
    <lineage>
        <taxon>Eukaryota</taxon>
        <taxon>Metazoa</taxon>
        <taxon>Ecdysozoa</taxon>
        <taxon>Nematoda</taxon>
        <taxon>Chromadorea</taxon>
        <taxon>Rhabditida</taxon>
        <taxon>Spirurina</taxon>
        <taxon>Spiruromorpha</taxon>
        <taxon>Spiruroidea</taxon>
        <taxon>Gongylonematidae</taxon>
        <taxon>Gongylonema</taxon>
    </lineage>
</organism>